<name>A0A8X6TK90_NEPPI</name>
<comment type="caution">
    <text evidence="1">The sequence shown here is derived from an EMBL/GenBank/DDBJ whole genome shotgun (WGS) entry which is preliminary data.</text>
</comment>
<sequence length="138" mass="15762">MKDQQPLTLVNMSESKNVSILSPSLIDRIYLRGLSTNKLRGLVEAQKEPNTRMAANGRSGKTILLPKPAQLKLIFLSTMNTLQKDNEHFRLLKSIKISLSIINISKDCQILSPLNLHYDDIEMIWRNTKPEKVHLIKN</sequence>
<proteinExistence type="predicted"/>
<accession>A0A8X6TK90</accession>
<organism evidence="1 2">
    <name type="scientific">Nephila pilipes</name>
    <name type="common">Giant wood spider</name>
    <name type="synonym">Nephila maculata</name>
    <dbReference type="NCBI Taxonomy" id="299642"/>
    <lineage>
        <taxon>Eukaryota</taxon>
        <taxon>Metazoa</taxon>
        <taxon>Ecdysozoa</taxon>
        <taxon>Arthropoda</taxon>
        <taxon>Chelicerata</taxon>
        <taxon>Arachnida</taxon>
        <taxon>Araneae</taxon>
        <taxon>Araneomorphae</taxon>
        <taxon>Entelegynae</taxon>
        <taxon>Araneoidea</taxon>
        <taxon>Nephilidae</taxon>
        <taxon>Nephila</taxon>
    </lineage>
</organism>
<keyword evidence="2" id="KW-1185">Reference proteome</keyword>
<protein>
    <submittedName>
        <fullName evidence="1">Uncharacterized protein</fullName>
    </submittedName>
</protein>
<reference evidence="1" key="1">
    <citation type="submission" date="2020-08" db="EMBL/GenBank/DDBJ databases">
        <title>Multicomponent nature underlies the extraordinary mechanical properties of spider dragline silk.</title>
        <authorList>
            <person name="Kono N."/>
            <person name="Nakamura H."/>
            <person name="Mori M."/>
            <person name="Yoshida Y."/>
            <person name="Ohtoshi R."/>
            <person name="Malay A.D."/>
            <person name="Moran D.A.P."/>
            <person name="Tomita M."/>
            <person name="Numata K."/>
            <person name="Arakawa K."/>
        </authorList>
    </citation>
    <scope>NUCLEOTIDE SEQUENCE</scope>
</reference>
<dbReference type="Proteomes" id="UP000887013">
    <property type="component" value="Unassembled WGS sequence"/>
</dbReference>
<gene>
    <name evidence="1" type="ORF">NPIL_96451</name>
</gene>
<dbReference type="AlphaFoldDB" id="A0A8X6TK90"/>
<evidence type="ECO:0000313" key="1">
    <source>
        <dbReference type="EMBL" id="GFT19631.1"/>
    </source>
</evidence>
<evidence type="ECO:0000313" key="2">
    <source>
        <dbReference type="Proteomes" id="UP000887013"/>
    </source>
</evidence>
<dbReference type="EMBL" id="BMAW01105520">
    <property type="protein sequence ID" value="GFT19631.1"/>
    <property type="molecule type" value="Genomic_DNA"/>
</dbReference>